<evidence type="ECO:0008006" key="4">
    <source>
        <dbReference type="Google" id="ProtNLM"/>
    </source>
</evidence>
<keyword evidence="1" id="KW-0812">Transmembrane</keyword>
<evidence type="ECO:0000313" key="2">
    <source>
        <dbReference type="EMBL" id="OGZ66704.1"/>
    </source>
</evidence>
<name>A0A1G2HVX8_9BACT</name>
<evidence type="ECO:0000313" key="3">
    <source>
        <dbReference type="Proteomes" id="UP000178774"/>
    </source>
</evidence>
<dbReference type="InterPro" id="IPR007211">
    <property type="entry name" value="DUF378"/>
</dbReference>
<accession>A0A1G2HVX8</accession>
<dbReference type="PANTHER" id="PTHR37304">
    <property type="entry name" value="MEMBRANE PROTEIN-RELATED"/>
    <property type="match status" value="1"/>
</dbReference>
<protein>
    <recommendedName>
        <fullName evidence="4">DUF378 domain-containing protein</fullName>
    </recommendedName>
</protein>
<dbReference type="Pfam" id="PF04070">
    <property type="entry name" value="DUF378"/>
    <property type="match status" value="1"/>
</dbReference>
<gene>
    <name evidence="2" type="ORF">A2822_00710</name>
</gene>
<proteinExistence type="predicted"/>
<keyword evidence="1" id="KW-0472">Membrane</keyword>
<sequence>MNMKMVDMIALILLVVGGLNWGILGLTGSTNVVWMIFGTWPMLVNLIYILVGLSAVYVGWMAMSKKGAM</sequence>
<dbReference type="Proteomes" id="UP000178774">
    <property type="component" value="Unassembled WGS sequence"/>
</dbReference>
<dbReference type="AlphaFoldDB" id="A0A1G2HVX8"/>
<evidence type="ECO:0000256" key="1">
    <source>
        <dbReference type="SAM" id="Phobius"/>
    </source>
</evidence>
<dbReference type="EMBL" id="MHOP01000002">
    <property type="protein sequence ID" value="OGZ66704.1"/>
    <property type="molecule type" value="Genomic_DNA"/>
</dbReference>
<comment type="caution">
    <text evidence="2">The sequence shown here is derived from an EMBL/GenBank/DDBJ whole genome shotgun (WGS) entry which is preliminary data.</text>
</comment>
<dbReference type="PANTHER" id="PTHR37304:SF1">
    <property type="entry name" value="MEMBRANE PROTEIN"/>
    <property type="match status" value="1"/>
</dbReference>
<organism evidence="2 3">
    <name type="scientific">Candidatus Staskawiczbacteria bacterium RIFCSPHIGHO2_01_FULL_41_41</name>
    <dbReference type="NCBI Taxonomy" id="1802203"/>
    <lineage>
        <taxon>Bacteria</taxon>
        <taxon>Candidatus Staskawicziibacteriota</taxon>
    </lineage>
</organism>
<keyword evidence="1" id="KW-1133">Transmembrane helix</keyword>
<feature type="transmembrane region" description="Helical" evidence="1">
    <location>
        <begin position="35"/>
        <end position="60"/>
    </location>
</feature>
<reference evidence="2 3" key="1">
    <citation type="journal article" date="2016" name="Nat. Commun.">
        <title>Thousands of microbial genomes shed light on interconnected biogeochemical processes in an aquifer system.</title>
        <authorList>
            <person name="Anantharaman K."/>
            <person name="Brown C.T."/>
            <person name="Hug L.A."/>
            <person name="Sharon I."/>
            <person name="Castelle C.J."/>
            <person name="Probst A.J."/>
            <person name="Thomas B.C."/>
            <person name="Singh A."/>
            <person name="Wilkins M.J."/>
            <person name="Karaoz U."/>
            <person name="Brodie E.L."/>
            <person name="Williams K.H."/>
            <person name="Hubbard S.S."/>
            <person name="Banfield J.F."/>
        </authorList>
    </citation>
    <scope>NUCLEOTIDE SEQUENCE [LARGE SCALE GENOMIC DNA]</scope>
</reference>